<evidence type="ECO:0000313" key="3">
    <source>
        <dbReference type="EMBL" id="CAF4474480.1"/>
    </source>
</evidence>
<comment type="caution">
    <text evidence="2">The sequence shown here is derived from an EMBL/GenBank/DDBJ whole genome shotgun (WGS) entry which is preliminary data.</text>
</comment>
<dbReference type="AlphaFoldDB" id="A0A818N2Y8"/>
<proteinExistence type="predicted"/>
<dbReference type="Proteomes" id="UP000663862">
    <property type="component" value="Unassembled WGS sequence"/>
</dbReference>
<sequence>MAYSSRIVIDDTTNVQREYGQQNPTISKLARTSNDRYTFSPQGDNRYRTDLIRTDDRSNEGIRRTDDRSNEGIRRTDDRYNEGIRRTDDRYNEGIRRPVEDPYSIKHIVNGNNRPTTNYESSKPMPTTHVVVDPIRRPVHGNARTGVVEINIAVSFGGNRNSQGSYERMNTVARPSPPIRSQAVIDDVGYVDIHFQSPQKTAKLSTDGIIRNQSSQPSVSFSNTNANY</sequence>
<dbReference type="Proteomes" id="UP000663869">
    <property type="component" value="Unassembled WGS sequence"/>
</dbReference>
<dbReference type="EMBL" id="CAJNYU010002759">
    <property type="protein sequence ID" value="CAF3599556.1"/>
    <property type="molecule type" value="Genomic_DNA"/>
</dbReference>
<name>A0A818N2Y8_9BILA</name>
<evidence type="ECO:0000256" key="1">
    <source>
        <dbReference type="SAM" id="MobiDB-lite"/>
    </source>
</evidence>
<feature type="compositionally biased region" description="Polar residues" evidence="1">
    <location>
        <begin position="110"/>
        <end position="125"/>
    </location>
</feature>
<evidence type="ECO:0000313" key="4">
    <source>
        <dbReference type="Proteomes" id="UP000663869"/>
    </source>
</evidence>
<protein>
    <submittedName>
        <fullName evidence="2">Uncharacterized protein</fullName>
    </submittedName>
</protein>
<dbReference type="EMBL" id="CAJOBQ010001291">
    <property type="protein sequence ID" value="CAF4474480.1"/>
    <property type="molecule type" value="Genomic_DNA"/>
</dbReference>
<feature type="region of interest" description="Disordered" evidence="1">
    <location>
        <begin position="106"/>
        <end position="126"/>
    </location>
</feature>
<accession>A0A818N2Y8</accession>
<reference evidence="2" key="1">
    <citation type="submission" date="2021-02" db="EMBL/GenBank/DDBJ databases">
        <authorList>
            <person name="Nowell W R."/>
        </authorList>
    </citation>
    <scope>NUCLEOTIDE SEQUENCE</scope>
</reference>
<feature type="region of interest" description="Disordered" evidence="1">
    <location>
        <begin position="53"/>
        <end position="77"/>
    </location>
</feature>
<organism evidence="2 4">
    <name type="scientific">Rotaria socialis</name>
    <dbReference type="NCBI Taxonomy" id="392032"/>
    <lineage>
        <taxon>Eukaryota</taxon>
        <taxon>Metazoa</taxon>
        <taxon>Spiralia</taxon>
        <taxon>Gnathifera</taxon>
        <taxon>Rotifera</taxon>
        <taxon>Eurotatoria</taxon>
        <taxon>Bdelloidea</taxon>
        <taxon>Philodinida</taxon>
        <taxon>Philodinidae</taxon>
        <taxon>Rotaria</taxon>
    </lineage>
</organism>
<gene>
    <name evidence="2" type="ORF">FME351_LOCUS21880</name>
    <name evidence="3" type="ORF">TSG867_LOCUS18916</name>
</gene>
<evidence type="ECO:0000313" key="2">
    <source>
        <dbReference type="EMBL" id="CAF3599556.1"/>
    </source>
</evidence>